<protein>
    <submittedName>
        <fullName evidence="2">Uncharacterized protein</fullName>
    </submittedName>
</protein>
<accession>A0ABQ2FF08</accession>
<dbReference type="EMBL" id="BMPE01000001">
    <property type="protein sequence ID" value="GGK91414.1"/>
    <property type="molecule type" value="Genomic_DNA"/>
</dbReference>
<dbReference type="RefSeq" id="WP_189067584.1">
    <property type="nucleotide sequence ID" value="NZ_BMPE01000001.1"/>
</dbReference>
<keyword evidence="3" id="KW-1185">Reference proteome</keyword>
<reference evidence="3" key="1">
    <citation type="journal article" date="2019" name="Int. J. Syst. Evol. Microbiol.">
        <title>The Global Catalogue of Microorganisms (GCM) 10K type strain sequencing project: providing services to taxonomists for standard genome sequencing and annotation.</title>
        <authorList>
            <consortium name="The Broad Institute Genomics Platform"/>
            <consortium name="The Broad Institute Genome Sequencing Center for Infectious Disease"/>
            <person name="Wu L."/>
            <person name="Ma J."/>
        </authorList>
    </citation>
    <scope>NUCLEOTIDE SEQUENCE [LARGE SCALE GENOMIC DNA]</scope>
    <source>
        <strain evidence="3">JCM 19173</strain>
    </source>
</reference>
<feature type="region of interest" description="Disordered" evidence="1">
    <location>
        <begin position="131"/>
        <end position="150"/>
    </location>
</feature>
<evidence type="ECO:0000313" key="3">
    <source>
        <dbReference type="Proteomes" id="UP000604341"/>
    </source>
</evidence>
<comment type="caution">
    <text evidence="2">The sequence shown here is derived from an EMBL/GenBank/DDBJ whole genome shotgun (WGS) entry which is preliminary data.</text>
</comment>
<proteinExistence type="predicted"/>
<organism evidence="2 3">
    <name type="scientific">Deinococcus radiotolerans</name>
    <dbReference type="NCBI Taxonomy" id="1309407"/>
    <lineage>
        <taxon>Bacteria</taxon>
        <taxon>Thermotogati</taxon>
        <taxon>Deinococcota</taxon>
        <taxon>Deinococci</taxon>
        <taxon>Deinococcales</taxon>
        <taxon>Deinococcaceae</taxon>
        <taxon>Deinococcus</taxon>
    </lineage>
</organism>
<dbReference type="Proteomes" id="UP000604341">
    <property type="component" value="Unassembled WGS sequence"/>
</dbReference>
<evidence type="ECO:0000256" key="1">
    <source>
        <dbReference type="SAM" id="MobiDB-lite"/>
    </source>
</evidence>
<feature type="compositionally biased region" description="Polar residues" evidence="1">
    <location>
        <begin position="67"/>
        <end position="78"/>
    </location>
</feature>
<gene>
    <name evidence="2" type="ORF">GCM10010844_07410</name>
</gene>
<name>A0ABQ2FF08_9DEIO</name>
<feature type="compositionally biased region" description="Acidic residues" evidence="1">
    <location>
        <begin position="56"/>
        <end position="66"/>
    </location>
</feature>
<sequence>MKNYRVKYRALGLLSDKEPGDTVKLDDADAGHLLGLGVIESEEDYRARQAAKAEAEAEAEPDEQTQDDGQVQALTTENGKLVEANTKLKTDLERVTGQLTQLKADAKKHADEVKGLKADVKAAQAERDAALAKIPKEGSTDAAGQPAGGE</sequence>
<feature type="region of interest" description="Disordered" evidence="1">
    <location>
        <begin position="47"/>
        <end position="78"/>
    </location>
</feature>
<evidence type="ECO:0000313" key="2">
    <source>
        <dbReference type="EMBL" id="GGK91414.1"/>
    </source>
</evidence>